<sequence>MPQTIPQDSPSLAVELEGDALWYQPGDVIIGRVVRRCFTECSRAILTVSLHGRAKSKFTERETQHRGRYTLIVGPRNKQQLWNGPVHIPERGEDHQGWPFTFTLPTHADSRCLPVSVKENEKFSFVPFDDDVPLPASFSGTSTGEYKEGFIEYYIQAEMQMHAQGTATAVKPVRIERYNPGPPIQMRMNLLNTLHTIQGDSLVPGYSRDQLTTSQKFKKIFSSVPAPKLAFTLQTWFPITLQMDQPSHVPIKLRVVPKWDKTSEVLQDVLQTCRLRALDIEIQTLVTIRSEGTLNPHDAEWKWCAKVQGSRQLRPSDAPVEIPFGHDSEPFDVGAVLNLQMKTTKDRREGMPFNVQQLYPEFTAYNIRTKNRLKGTVEVKVADKVITAEIDREIKVFPPADNTGGPRGPAIDNIRATSATWNQPPPPYEEPPSFEGLQPVNQHGSEANRGVEKIESLCPSVVQDETGTPGLQ</sequence>
<reference evidence="2" key="1">
    <citation type="submission" date="2021-10" db="EMBL/GenBank/DDBJ databases">
        <authorList>
            <person name="Piombo E."/>
        </authorList>
    </citation>
    <scope>NUCLEOTIDE SEQUENCE</scope>
</reference>
<evidence type="ECO:0000256" key="1">
    <source>
        <dbReference type="SAM" id="MobiDB-lite"/>
    </source>
</evidence>
<feature type="region of interest" description="Disordered" evidence="1">
    <location>
        <begin position="419"/>
        <end position="472"/>
    </location>
</feature>
<dbReference type="OrthoDB" id="2333384at2759"/>
<evidence type="ECO:0000313" key="2">
    <source>
        <dbReference type="EMBL" id="CAH0043664.1"/>
    </source>
</evidence>
<feature type="compositionally biased region" description="Polar residues" evidence="1">
    <location>
        <begin position="463"/>
        <end position="472"/>
    </location>
</feature>
<organism evidence="2 3">
    <name type="scientific">Clonostachys solani</name>
    <dbReference type="NCBI Taxonomy" id="160281"/>
    <lineage>
        <taxon>Eukaryota</taxon>
        <taxon>Fungi</taxon>
        <taxon>Dikarya</taxon>
        <taxon>Ascomycota</taxon>
        <taxon>Pezizomycotina</taxon>
        <taxon>Sordariomycetes</taxon>
        <taxon>Hypocreomycetidae</taxon>
        <taxon>Hypocreales</taxon>
        <taxon>Bionectriaceae</taxon>
        <taxon>Clonostachys</taxon>
    </lineage>
</organism>
<dbReference type="EMBL" id="CABFOC020000003">
    <property type="protein sequence ID" value="CAH0043664.1"/>
    <property type="molecule type" value="Genomic_DNA"/>
</dbReference>
<accession>A0A9N9YSW2</accession>
<evidence type="ECO:0000313" key="3">
    <source>
        <dbReference type="Proteomes" id="UP000775872"/>
    </source>
</evidence>
<protein>
    <recommendedName>
        <fullName evidence="4">Arrestin-like N-terminal domain-containing protein</fullName>
    </recommendedName>
</protein>
<gene>
    <name evidence="2" type="ORF">CSOL1703_00009550</name>
</gene>
<dbReference type="Gene3D" id="2.60.40.640">
    <property type="match status" value="1"/>
</dbReference>
<evidence type="ECO:0008006" key="4">
    <source>
        <dbReference type="Google" id="ProtNLM"/>
    </source>
</evidence>
<name>A0A9N9YSW2_9HYPO</name>
<dbReference type="Proteomes" id="UP000775872">
    <property type="component" value="Unassembled WGS sequence"/>
</dbReference>
<keyword evidence="3" id="KW-1185">Reference proteome</keyword>
<comment type="caution">
    <text evidence="2">The sequence shown here is derived from an EMBL/GenBank/DDBJ whole genome shotgun (WGS) entry which is preliminary data.</text>
</comment>
<dbReference type="InterPro" id="IPR014752">
    <property type="entry name" value="Arrestin-like_C"/>
</dbReference>
<proteinExistence type="predicted"/>
<dbReference type="AlphaFoldDB" id="A0A9N9YSW2"/>